<sequence length="648" mass="73759">MHTPARLSSYDAGRSLLPPYIPARSQRFTPGFVRFRRRNIGLLLGIVALATTILIVISLPIEVGSRDWCLNPFYGFKPYRSTSPDSTSLLNIGPPFGPVAMRETYSDELSLEELQIMVLGTKGFFARDYSLGLGWNNVRYIIEAALVQAKLLNRTLVLPSFVYARGCEYNITICAEFAPMVNRGDAVGWEQWRDLPIEQQMAWEIPISVMLNVTHLRATQPVILISEYLRLHGQSPEMEVGNGAWQRRLYHKNANAFSEDKTRIPALYVIENHWYDPPGTHRVDYLTESLKERGGWMLDSGDMETGPKSRWTSRPSNEAYERVNAILGGLGRDSLGWDEVRRAFQTEGSIWRWDVSTDEKLERLLQENGWEVLYTFQGAYYTDYSKTVVDPIRQVVSRSTLRGFVEEYGDHDEDVVLLAGELHLGRKPPLLRCFRCVILSQGALRFTTRTARDDFARTVLYHLRPTDNVLDLARRLDSRMTKLTEGRRWMGAHMRRGDFIRLGWAMDVSAEAHVDRVKQRLDAGRETLRSLRTVETYHVPDARAEPSQLDSEPPRFDDPFFVATDERDPAALSSIAARGAVFMRNLLIIEDKRYLGWPLLFTDVCALVEQAALTRAAYVYAHGMSSVAGGIVNMRAARGMDPRTVLLE</sequence>
<evidence type="ECO:0008006" key="4">
    <source>
        <dbReference type="Google" id="ProtNLM"/>
    </source>
</evidence>
<feature type="transmembrane region" description="Helical" evidence="1">
    <location>
        <begin position="40"/>
        <end position="61"/>
    </location>
</feature>
<organism evidence="2 3">
    <name type="scientific">Bondarzewia mesenterica</name>
    <dbReference type="NCBI Taxonomy" id="1095465"/>
    <lineage>
        <taxon>Eukaryota</taxon>
        <taxon>Fungi</taxon>
        <taxon>Dikarya</taxon>
        <taxon>Basidiomycota</taxon>
        <taxon>Agaricomycotina</taxon>
        <taxon>Agaricomycetes</taxon>
        <taxon>Russulales</taxon>
        <taxon>Bondarzewiaceae</taxon>
        <taxon>Bondarzewia</taxon>
    </lineage>
</organism>
<keyword evidence="1" id="KW-0812">Transmembrane</keyword>
<dbReference type="CDD" id="cd11296">
    <property type="entry name" value="O-FucT_like"/>
    <property type="match status" value="1"/>
</dbReference>
<keyword evidence="1" id="KW-0472">Membrane</keyword>
<dbReference type="AlphaFoldDB" id="A0A4S4LCD0"/>
<accession>A0A4S4LCD0</accession>
<reference evidence="2 3" key="1">
    <citation type="submission" date="2019-02" db="EMBL/GenBank/DDBJ databases">
        <title>Genome sequencing of the rare red list fungi Bondarzewia mesenterica.</title>
        <authorList>
            <person name="Buettner E."/>
            <person name="Kellner H."/>
        </authorList>
    </citation>
    <scope>NUCLEOTIDE SEQUENCE [LARGE SCALE GENOMIC DNA]</scope>
    <source>
        <strain evidence="2 3">DSM 108281</strain>
    </source>
</reference>
<protein>
    <recommendedName>
        <fullName evidence="4">O-fucosyltransferase family protein</fullName>
    </recommendedName>
</protein>
<evidence type="ECO:0000313" key="3">
    <source>
        <dbReference type="Proteomes" id="UP000310158"/>
    </source>
</evidence>
<dbReference type="Proteomes" id="UP000310158">
    <property type="component" value="Unassembled WGS sequence"/>
</dbReference>
<dbReference type="EMBL" id="SGPL01000640">
    <property type="protein sequence ID" value="THH09319.1"/>
    <property type="molecule type" value="Genomic_DNA"/>
</dbReference>
<dbReference type="OrthoDB" id="3345970at2759"/>
<keyword evidence="3" id="KW-1185">Reference proteome</keyword>
<evidence type="ECO:0000313" key="2">
    <source>
        <dbReference type="EMBL" id="THH09319.1"/>
    </source>
</evidence>
<comment type="caution">
    <text evidence="2">The sequence shown here is derived from an EMBL/GenBank/DDBJ whole genome shotgun (WGS) entry which is preliminary data.</text>
</comment>
<evidence type="ECO:0000256" key="1">
    <source>
        <dbReference type="SAM" id="Phobius"/>
    </source>
</evidence>
<name>A0A4S4LCD0_9AGAM</name>
<proteinExistence type="predicted"/>
<dbReference type="Gene3D" id="3.40.50.11350">
    <property type="match status" value="1"/>
</dbReference>
<gene>
    <name evidence="2" type="ORF">EW146_g8715</name>
</gene>
<keyword evidence="1" id="KW-1133">Transmembrane helix</keyword>